<dbReference type="InterPro" id="IPR052579">
    <property type="entry name" value="Zinc_finger_SWIM"/>
</dbReference>
<dbReference type="PANTHER" id="PTHR31569:SF4">
    <property type="entry name" value="SWIM-TYPE DOMAIN-CONTAINING PROTEIN"/>
    <property type="match status" value="1"/>
</dbReference>
<dbReference type="EMBL" id="KI669578">
    <property type="protein sequence ID" value="ETN11821.1"/>
    <property type="molecule type" value="Genomic_DNA"/>
</dbReference>
<accession>W2QG37</accession>
<evidence type="ECO:0000256" key="1">
    <source>
        <dbReference type="SAM" id="MobiDB-lite"/>
    </source>
</evidence>
<dbReference type="AlphaFoldDB" id="W2QG37"/>
<dbReference type="PANTHER" id="PTHR31569">
    <property type="entry name" value="SWIM-TYPE DOMAIN-CONTAINING PROTEIN"/>
    <property type="match status" value="1"/>
</dbReference>
<reference evidence="2 3" key="2">
    <citation type="submission" date="2013-11" db="EMBL/GenBank/DDBJ databases">
        <title>The Genome Sequence of Phytophthora parasitica INRA-310.</title>
        <authorList>
            <consortium name="The Broad Institute Genomics Platform"/>
            <person name="Russ C."/>
            <person name="Tyler B."/>
            <person name="Panabieres F."/>
            <person name="Shan W."/>
            <person name="Tripathy S."/>
            <person name="Grunwald N."/>
            <person name="Machado M."/>
            <person name="Johnson C.S."/>
            <person name="Arredondo F."/>
            <person name="Hong C."/>
            <person name="Coffey M."/>
            <person name="Young S.K."/>
            <person name="Zeng Q."/>
            <person name="Gargeya S."/>
            <person name="Fitzgerald M."/>
            <person name="Abouelleil A."/>
            <person name="Alvarado L."/>
            <person name="Chapman S.B."/>
            <person name="Gainer-Dewar J."/>
            <person name="Goldberg J."/>
            <person name="Griggs A."/>
            <person name="Gujja S."/>
            <person name="Hansen M."/>
            <person name="Howarth C."/>
            <person name="Imamovic A."/>
            <person name="Ireland A."/>
            <person name="Larimer J."/>
            <person name="McCowan C."/>
            <person name="Murphy C."/>
            <person name="Pearson M."/>
            <person name="Poon T.W."/>
            <person name="Priest M."/>
            <person name="Roberts A."/>
            <person name="Saif S."/>
            <person name="Shea T."/>
            <person name="Sykes S."/>
            <person name="Wortman J."/>
            <person name="Nusbaum C."/>
            <person name="Birren B."/>
        </authorList>
    </citation>
    <scope>NUCLEOTIDE SEQUENCE [LARGE SCALE GENOMIC DNA]</scope>
    <source>
        <strain evidence="2 3">INRA-310</strain>
    </source>
</reference>
<dbReference type="GeneID" id="20179208"/>
<dbReference type="OrthoDB" id="124044at2759"/>
<feature type="compositionally biased region" description="Basic and acidic residues" evidence="1">
    <location>
        <begin position="391"/>
        <end position="403"/>
    </location>
</feature>
<feature type="region of interest" description="Disordered" evidence="1">
    <location>
        <begin position="371"/>
        <end position="403"/>
    </location>
</feature>
<dbReference type="RefSeq" id="XP_008902757.1">
    <property type="nucleotide sequence ID" value="XM_008904509.1"/>
</dbReference>
<dbReference type="VEuPathDB" id="FungiDB:PPTG_09506"/>
<gene>
    <name evidence="2" type="ORF">PPTG_09506</name>
</gene>
<evidence type="ECO:0000313" key="3">
    <source>
        <dbReference type="Proteomes" id="UP000018817"/>
    </source>
</evidence>
<proteinExistence type="predicted"/>
<organism evidence="2 3">
    <name type="scientific">Phytophthora nicotianae (strain INRA-310)</name>
    <name type="common">Phytophthora parasitica</name>
    <dbReference type="NCBI Taxonomy" id="761204"/>
    <lineage>
        <taxon>Eukaryota</taxon>
        <taxon>Sar</taxon>
        <taxon>Stramenopiles</taxon>
        <taxon>Oomycota</taxon>
        <taxon>Peronosporomycetes</taxon>
        <taxon>Peronosporales</taxon>
        <taxon>Peronosporaceae</taxon>
        <taxon>Phytophthora</taxon>
    </lineage>
</organism>
<sequence>MGRSSGQLRDVFHLHIRLAVQTKRQWEADKPSIKCPAKLSANLVKEKEGLFMVRVSTHYAGHNHVVGEDVYYSYSETRQVNSPATRNVVKNLVQGGSKKTKLLRYLKEVSGKPILPKDVENLIAKMRKGTYTLQDDNVRVSQLLKDFSEGPGNADKVFRDNQTGLTSCITFQTAFMRRMARRFPEAVYRCYLRGKLGRRQTDFESAHGNGRMHRHTFPAAVRGRWLLDESSMVTFLTSPQTRWPRHLDILSPIPACLVYKPPTFSKLVNRSPNLFQLVKIPPALFKFKLINKSQFLMKLVNKVTIFAGEEVTNSLQASEQVPKSPGISCNITNAASDIADTSKMTPRTTRRRLDIAFVNAGASQNLVVQLNPASNPAERPKEKKAKKKAKALKELDETKALAK</sequence>
<reference evidence="3" key="1">
    <citation type="submission" date="2011-12" db="EMBL/GenBank/DDBJ databases">
        <authorList>
            <consortium name="The Broad Institute Genome Sequencing Platform"/>
            <person name="Russ C."/>
            <person name="Tyler B."/>
            <person name="Panabieres F."/>
            <person name="Shan W."/>
            <person name="Tripathy S."/>
            <person name="Grunwald N."/>
            <person name="Machado M."/>
            <person name="Young S.K."/>
            <person name="Zeng Q."/>
            <person name="Gargeya S."/>
            <person name="Fitzgerald M."/>
            <person name="Haas B."/>
            <person name="Abouelleil A."/>
            <person name="Alvarado L."/>
            <person name="Arachchi H.M."/>
            <person name="Berlin A."/>
            <person name="Chapman S.B."/>
            <person name="Gearin G."/>
            <person name="Goldberg J."/>
            <person name="Griggs A."/>
            <person name="Gujja S."/>
            <person name="Hansen M."/>
            <person name="Heiman D."/>
            <person name="Howarth C."/>
            <person name="Larimer J."/>
            <person name="Lui A."/>
            <person name="MacDonald P.J.P."/>
            <person name="McCowen C."/>
            <person name="Montmayeur A."/>
            <person name="Murphy C."/>
            <person name="Neiman D."/>
            <person name="Pearson M."/>
            <person name="Priest M."/>
            <person name="Roberts A."/>
            <person name="Saif S."/>
            <person name="Shea T."/>
            <person name="Sisk P."/>
            <person name="Stolte C."/>
            <person name="Sykes S."/>
            <person name="Wortman J."/>
            <person name="Nusbaum C."/>
            <person name="Birren B."/>
        </authorList>
    </citation>
    <scope>NUCLEOTIDE SEQUENCE [LARGE SCALE GENOMIC DNA]</scope>
    <source>
        <strain evidence="3">INRA-310</strain>
    </source>
</reference>
<dbReference type="Proteomes" id="UP000018817">
    <property type="component" value="Unassembled WGS sequence"/>
</dbReference>
<protein>
    <submittedName>
        <fullName evidence="2">Uncharacterized protein</fullName>
    </submittedName>
</protein>
<evidence type="ECO:0000313" key="2">
    <source>
        <dbReference type="EMBL" id="ETN11821.1"/>
    </source>
</evidence>
<name>W2QG37_PHYN3</name>